<evidence type="ECO:0000256" key="1">
    <source>
        <dbReference type="SAM" id="Phobius"/>
    </source>
</evidence>
<protein>
    <submittedName>
        <fullName evidence="3">Sensor histidine kinase</fullName>
    </submittedName>
</protein>
<reference evidence="3" key="1">
    <citation type="submission" date="2022-10" db="EMBL/GenBank/DDBJ databases">
        <title>Chitinophaga sp. nov., isolated from soil.</title>
        <authorList>
            <person name="Jeon C.O."/>
        </authorList>
    </citation>
    <scope>NUCLEOTIDE SEQUENCE</scope>
    <source>
        <strain evidence="3">R8</strain>
    </source>
</reference>
<dbReference type="PANTHER" id="PTHR34220:SF7">
    <property type="entry name" value="SENSOR HISTIDINE KINASE YPDA"/>
    <property type="match status" value="1"/>
</dbReference>
<evidence type="ECO:0000313" key="3">
    <source>
        <dbReference type="EMBL" id="UYQ94068.1"/>
    </source>
</evidence>
<dbReference type="PANTHER" id="PTHR34220">
    <property type="entry name" value="SENSOR HISTIDINE KINASE YPDA"/>
    <property type="match status" value="1"/>
</dbReference>
<dbReference type="RefSeq" id="WP_264282026.1">
    <property type="nucleotide sequence ID" value="NZ_CP107006.1"/>
</dbReference>
<dbReference type="GO" id="GO:0016301">
    <property type="term" value="F:kinase activity"/>
    <property type="evidence" value="ECO:0007669"/>
    <property type="project" value="UniProtKB-KW"/>
</dbReference>
<feature type="transmembrane region" description="Helical" evidence="1">
    <location>
        <begin position="73"/>
        <end position="93"/>
    </location>
</feature>
<organism evidence="3 4">
    <name type="scientific">Chitinophaga horti</name>
    <dbReference type="NCBI Taxonomy" id="2920382"/>
    <lineage>
        <taxon>Bacteria</taxon>
        <taxon>Pseudomonadati</taxon>
        <taxon>Bacteroidota</taxon>
        <taxon>Chitinophagia</taxon>
        <taxon>Chitinophagales</taxon>
        <taxon>Chitinophagaceae</taxon>
        <taxon>Chitinophaga</taxon>
    </lineage>
</organism>
<keyword evidence="4" id="KW-1185">Reference proteome</keyword>
<keyword evidence="1" id="KW-0472">Membrane</keyword>
<dbReference type="InterPro" id="IPR050640">
    <property type="entry name" value="Bact_2-comp_sensor_kinase"/>
</dbReference>
<dbReference type="Pfam" id="PF06580">
    <property type="entry name" value="His_kinase"/>
    <property type="match status" value="1"/>
</dbReference>
<dbReference type="InterPro" id="IPR010559">
    <property type="entry name" value="Sig_transdc_His_kin_internal"/>
</dbReference>
<keyword evidence="3" id="KW-0418">Kinase</keyword>
<evidence type="ECO:0000313" key="4">
    <source>
        <dbReference type="Proteomes" id="UP001162741"/>
    </source>
</evidence>
<feature type="transmembrane region" description="Helical" evidence="1">
    <location>
        <begin position="41"/>
        <end position="61"/>
    </location>
</feature>
<keyword evidence="3" id="KW-0808">Transferase</keyword>
<gene>
    <name evidence="3" type="ORF">MKQ68_03055</name>
</gene>
<sequence>MKLGTKNILEQKWLQELIILVFTFVLFSMNDWVLITTWVKFWKGCVYFLVLYSHAQINRFLLLPILLKQHKPLVYTLSAIILALIFAGVLHGVADEWLYKNCYLYKSVKQDTYLYHLATIVATFICVMGPVLLLRYYREQKKKGQEQKLIAEMQLDLLRSQLNPHFLFNTFNTLYGISLQFPKRAPDLIMQVSTLMRYQLDSSQKEMVPLNEELSFIESYIMLEKERIGYRCDIGYHQDIDVEGDYRIAPMLLIAFVENAFKHGTGAIDACFVHIFAEVKDRVFSFRIVNSIPKKKAVVPSTKIGIRNTIERLNILYAGQYELEIGEQGEEYIVDFKLRL</sequence>
<keyword evidence="1" id="KW-1133">Transmembrane helix</keyword>
<dbReference type="EMBL" id="CP107006">
    <property type="protein sequence ID" value="UYQ94068.1"/>
    <property type="molecule type" value="Genomic_DNA"/>
</dbReference>
<feature type="transmembrane region" description="Helical" evidence="1">
    <location>
        <begin position="113"/>
        <end position="134"/>
    </location>
</feature>
<keyword evidence="1" id="KW-0812">Transmembrane</keyword>
<name>A0ABY6J325_9BACT</name>
<evidence type="ECO:0000259" key="2">
    <source>
        <dbReference type="Pfam" id="PF06580"/>
    </source>
</evidence>
<proteinExistence type="predicted"/>
<feature type="transmembrane region" description="Helical" evidence="1">
    <location>
        <begin position="12"/>
        <end position="29"/>
    </location>
</feature>
<dbReference type="Proteomes" id="UP001162741">
    <property type="component" value="Chromosome"/>
</dbReference>
<feature type="domain" description="Signal transduction histidine kinase internal region" evidence="2">
    <location>
        <begin position="153"/>
        <end position="231"/>
    </location>
</feature>
<accession>A0ABY6J325</accession>